<name>G4YJE8_PHYSP</name>
<dbReference type="Proteomes" id="UP000002640">
    <property type="component" value="Unassembled WGS sequence"/>
</dbReference>
<reference evidence="2 3" key="1">
    <citation type="journal article" date="2006" name="Science">
        <title>Phytophthora genome sequences uncover evolutionary origins and mechanisms of pathogenesis.</title>
        <authorList>
            <person name="Tyler B.M."/>
            <person name="Tripathy S."/>
            <person name="Zhang X."/>
            <person name="Dehal P."/>
            <person name="Jiang R.H."/>
            <person name="Aerts A."/>
            <person name="Arredondo F.D."/>
            <person name="Baxter L."/>
            <person name="Bensasson D."/>
            <person name="Beynon J.L."/>
            <person name="Chapman J."/>
            <person name="Damasceno C.M."/>
            <person name="Dorrance A.E."/>
            <person name="Dou D."/>
            <person name="Dickerman A.W."/>
            <person name="Dubchak I.L."/>
            <person name="Garbelotto M."/>
            <person name="Gijzen M."/>
            <person name="Gordon S.G."/>
            <person name="Govers F."/>
            <person name="Grunwald N.J."/>
            <person name="Huang W."/>
            <person name="Ivors K.L."/>
            <person name="Jones R.W."/>
            <person name="Kamoun S."/>
            <person name="Krampis K."/>
            <person name="Lamour K.H."/>
            <person name="Lee M.K."/>
            <person name="McDonald W.H."/>
            <person name="Medina M."/>
            <person name="Meijer H.J."/>
            <person name="Nordberg E.K."/>
            <person name="Maclean D.J."/>
            <person name="Ospina-Giraldo M.D."/>
            <person name="Morris P.F."/>
            <person name="Phuntumart V."/>
            <person name="Putnam N.H."/>
            <person name="Rash S."/>
            <person name="Rose J.K."/>
            <person name="Sakihama Y."/>
            <person name="Salamov A.A."/>
            <person name="Savidor A."/>
            <person name="Scheuring C.F."/>
            <person name="Smith B.M."/>
            <person name="Sobral B.W."/>
            <person name="Terry A."/>
            <person name="Torto-Alalibo T.A."/>
            <person name="Win J."/>
            <person name="Xu Z."/>
            <person name="Zhang H."/>
            <person name="Grigoriev I.V."/>
            <person name="Rokhsar D.S."/>
            <person name="Boore J.L."/>
        </authorList>
    </citation>
    <scope>NUCLEOTIDE SEQUENCE [LARGE SCALE GENOMIC DNA]</scope>
    <source>
        <strain evidence="2 3">P6497</strain>
    </source>
</reference>
<accession>G4YJE8</accession>
<organism evidence="2 3">
    <name type="scientific">Phytophthora sojae (strain P6497)</name>
    <name type="common">Soybean stem and root rot agent</name>
    <name type="synonym">Phytophthora megasperma f. sp. glycines</name>
    <dbReference type="NCBI Taxonomy" id="1094619"/>
    <lineage>
        <taxon>Eukaryota</taxon>
        <taxon>Sar</taxon>
        <taxon>Stramenopiles</taxon>
        <taxon>Oomycota</taxon>
        <taxon>Peronosporomycetes</taxon>
        <taxon>Peronosporales</taxon>
        <taxon>Peronosporaceae</taxon>
        <taxon>Phytophthora</taxon>
    </lineage>
</organism>
<dbReference type="RefSeq" id="XP_009517020.1">
    <property type="nucleotide sequence ID" value="XM_009518725.1"/>
</dbReference>
<dbReference type="EMBL" id="JH159151">
    <property type="protein sequence ID" value="EGZ29745.1"/>
    <property type="molecule type" value="Genomic_DNA"/>
</dbReference>
<evidence type="ECO:0000313" key="2">
    <source>
        <dbReference type="EMBL" id="EGZ29745.1"/>
    </source>
</evidence>
<dbReference type="GeneID" id="20654680"/>
<dbReference type="SUPFAM" id="SSF140860">
    <property type="entry name" value="Pseudo ankyrin repeat-like"/>
    <property type="match status" value="1"/>
</dbReference>
<dbReference type="InParanoid" id="G4YJE8"/>
<dbReference type="AlphaFoldDB" id="G4YJE8"/>
<gene>
    <name evidence="2" type="ORF">PHYSODRAFT_475959</name>
</gene>
<proteinExistence type="predicted"/>
<evidence type="ECO:0000313" key="3">
    <source>
        <dbReference type="Proteomes" id="UP000002640"/>
    </source>
</evidence>
<sequence>MVFSLTILPLVHPAMGGLPYVKQLLTSFLRPGRFLSLSDACRFNFIDLLDWMWDSSCTSIDAKTPEWSLQNYITIYGLIRTTKYYRYEFGKALHFAVEEGDLEQVEWLFTHFSGCIVPADVVEVAASNGDLDILEFLLEHDAG</sequence>
<keyword evidence="1" id="KW-0732">Signal</keyword>
<dbReference type="KEGG" id="psoj:PHYSODRAFT_475959"/>
<feature type="chain" id="PRO_5003471320" evidence="1">
    <location>
        <begin position="17"/>
        <end position="143"/>
    </location>
</feature>
<evidence type="ECO:0000256" key="1">
    <source>
        <dbReference type="SAM" id="SignalP"/>
    </source>
</evidence>
<protein>
    <submittedName>
        <fullName evidence="2">Uncharacterized protein</fullName>
    </submittedName>
</protein>
<dbReference type="SMR" id="G4YJE8"/>
<dbReference type="InterPro" id="IPR036770">
    <property type="entry name" value="Ankyrin_rpt-contain_sf"/>
</dbReference>
<feature type="signal peptide" evidence="1">
    <location>
        <begin position="1"/>
        <end position="16"/>
    </location>
</feature>
<dbReference type="Gene3D" id="1.25.40.20">
    <property type="entry name" value="Ankyrin repeat-containing domain"/>
    <property type="match status" value="1"/>
</dbReference>
<keyword evidence="3" id="KW-1185">Reference proteome</keyword>